<dbReference type="Gene3D" id="3.40.50.2300">
    <property type="match status" value="2"/>
</dbReference>
<dbReference type="PROSITE" id="PS51257">
    <property type="entry name" value="PROKAR_LIPOPROTEIN"/>
    <property type="match status" value="1"/>
</dbReference>
<dbReference type="Proteomes" id="UP000199427">
    <property type="component" value="Unassembled WGS sequence"/>
</dbReference>
<reference evidence="2 3" key="1">
    <citation type="submission" date="2016-10" db="EMBL/GenBank/DDBJ databases">
        <authorList>
            <person name="de Groot N.N."/>
        </authorList>
    </citation>
    <scope>NUCLEOTIDE SEQUENCE [LARGE SCALE GENOMIC DNA]</scope>
    <source>
        <strain evidence="2 3">DSM 21633</strain>
    </source>
</reference>
<keyword evidence="1" id="KW-0732">Signal</keyword>
<dbReference type="RefSeq" id="WP_091772494.1">
    <property type="nucleotide sequence ID" value="NZ_FOES01000003.1"/>
</dbReference>
<protein>
    <submittedName>
        <fullName evidence="2">Putative ABC transport system substrate-binding protein</fullName>
    </submittedName>
</protein>
<sequence>MKRLMTLLTMVSMVLVLAACGTSSDAESNGGSSENGNEEQTFTVGISQIVEHPSLNRATEGFKEALLDAGLDVEFVEEIAQGDNNNNQMIAQKFVSDEVDLIFANSTPSAQSALNETSDIPVVFTSVTDPVGAELVESMEEPGGNVTGTADMHPETLPKTVELISDLDHETVGLIYNASEQNSVAQIESVKELAEENGLDTTESTVSSSSEVKQAAESLVGKADVFLVITDNTVVSALETMLMVGQDHNVPVVVSEHDSVKRGGFAAYGFDYFDIGFEAGEKAVEILKDGKSPSEIPAQYPQNLKLMINEEAAERMGVELSDEIKEEAELVTTEKDDE</sequence>
<proteinExistence type="predicted"/>
<name>A0A1H9AZD3_9BACI</name>
<dbReference type="AlphaFoldDB" id="A0A1H9AZD3"/>
<dbReference type="PANTHER" id="PTHR35271:SF1">
    <property type="entry name" value="ABC TRANSPORTER, SUBSTRATE-BINDING LIPOPROTEIN"/>
    <property type="match status" value="1"/>
</dbReference>
<evidence type="ECO:0000313" key="2">
    <source>
        <dbReference type="EMBL" id="SEP81847.1"/>
    </source>
</evidence>
<feature type="signal peptide" evidence="1">
    <location>
        <begin position="1"/>
        <end position="18"/>
    </location>
</feature>
<gene>
    <name evidence="2" type="ORF">SAMN05216362_10385</name>
</gene>
<feature type="chain" id="PRO_5038622308" evidence="1">
    <location>
        <begin position="19"/>
        <end position="338"/>
    </location>
</feature>
<dbReference type="OrthoDB" id="9776955at2"/>
<dbReference type="Pfam" id="PF04392">
    <property type="entry name" value="ABC_sub_bind"/>
    <property type="match status" value="1"/>
</dbReference>
<dbReference type="EMBL" id="FOES01000003">
    <property type="protein sequence ID" value="SEP81847.1"/>
    <property type="molecule type" value="Genomic_DNA"/>
</dbReference>
<dbReference type="PANTHER" id="PTHR35271">
    <property type="entry name" value="ABC TRANSPORTER, SUBSTRATE-BINDING LIPOPROTEIN-RELATED"/>
    <property type="match status" value="1"/>
</dbReference>
<dbReference type="InterPro" id="IPR028082">
    <property type="entry name" value="Peripla_BP_I"/>
</dbReference>
<organism evidence="2 3">
    <name type="scientific">Piscibacillus halophilus</name>
    <dbReference type="NCBI Taxonomy" id="571933"/>
    <lineage>
        <taxon>Bacteria</taxon>
        <taxon>Bacillati</taxon>
        <taxon>Bacillota</taxon>
        <taxon>Bacilli</taxon>
        <taxon>Bacillales</taxon>
        <taxon>Bacillaceae</taxon>
        <taxon>Piscibacillus</taxon>
    </lineage>
</organism>
<evidence type="ECO:0000313" key="3">
    <source>
        <dbReference type="Proteomes" id="UP000199427"/>
    </source>
</evidence>
<dbReference type="InterPro" id="IPR007487">
    <property type="entry name" value="ABC_transpt-TYRBP-like"/>
</dbReference>
<dbReference type="SUPFAM" id="SSF53822">
    <property type="entry name" value="Periplasmic binding protein-like I"/>
    <property type="match status" value="1"/>
</dbReference>
<dbReference type="CDD" id="cd06325">
    <property type="entry name" value="PBP1_ABC_unchar_transporter"/>
    <property type="match status" value="1"/>
</dbReference>
<evidence type="ECO:0000256" key="1">
    <source>
        <dbReference type="SAM" id="SignalP"/>
    </source>
</evidence>
<dbReference type="STRING" id="571933.SAMN05216362_10385"/>
<accession>A0A1H9AZD3</accession>
<keyword evidence="3" id="KW-1185">Reference proteome</keyword>